<reference evidence="3" key="1">
    <citation type="submission" date="2016-09" db="EMBL/GenBank/DDBJ databases">
        <authorList>
            <person name="Gulvik C.A."/>
        </authorList>
    </citation>
    <scope>NUCLEOTIDE SEQUENCE [LARGE SCALE GENOMIC DNA]</scope>
    <source>
        <strain evidence="3">LMG 8895</strain>
    </source>
</reference>
<dbReference type="Pfam" id="PF13731">
    <property type="entry name" value="WxL"/>
    <property type="match status" value="1"/>
</dbReference>
<dbReference type="Proteomes" id="UP000095094">
    <property type="component" value="Unassembled WGS sequence"/>
</dbReference>
<proteinExistence type="predicted"/>
<dbReference type="AlphaFoldDB" id="A0A1E5GIB5"/>
<comment type="caution">
    <text evidence="2">The sequence shown here is derived from an EMBL/GenBank/DDBJ whole genome shotgun (WGS) entry which is preliminary data.</text>
</comment>
<dbReference type="RefSeq" id="WP_069664149.1">
    <property type="nucleotide sequence ID" value="NZ_JBHUJJ010000001.1"/>
</dbReference>
<dbReference type="InterPro" id="IPR027994">
    <property type="entry name" value="WxL_dom"/>
</dbReference>
<feature type="domain" description="WxL" evidence="1">
    <location>
        <begin position="809"/>
        <end position="957"/>
    </location>
</feature>
<evidence type="ECO:0000313" key="2">
    <source>
        <dbReference type="EMBL" id="OEG12448.1"/>
    </source>
</evidence>
<name>A0A1E5GIB5_9ENTE</name>
<gene>
    <name evidence="2" type="ORF">BCR25_07890</name>
</gene>
<evidence type="ECO:0000259" key="1">
    <source>
        <dbReference type="Pfam" id="PF13731"/>
    </source>
</evidence>
<evidence type="ECO:0000313" key="3">
    <source>
        <dbReference type="Proteomes" id="UP000095094"/>
    </source>
</evidence>
<dbReference type="EMBL" id="MIJY01000034">
    <property type="protein sequence ID" value="OEG12448.1"/>
    <property type="molecule type" value="Genomic_DNA"/>
</dbReference>
<accession>A0A1E5GIB5</accession>
<organism evidence="2 3">
    <name type="scientific">Enterococcus termitis</name>
    <dbReference type="NCBI Taxonomy" id="332950"/>
    <lineage>
        <taxon>Bacteria</taxon>
        <taxon>Bacillati</taxon>
        <taxon>Bacillota</taxon>
        <taxon>Bacilli</taxon>
        <taxon>Lactobacillales</taxon>
        <taxon>Enterococcaceae</taxon>
        <taxon>Enterococcus</taxon>
    </lineage>
</organism>
<sequence>MKKRICRLFIIFSAFVIMFIFYSSTRIKASEQSTQSSSDRETITQQVDLDSKQAGSKEKTVRDYIWTEVKFFSYNDLGWNRFERLAISYQFSEGKAASAYTIEDYKPQFGFIIYGPSKPEWSASVKALAKNGAGALITTAPLIIGKGNLIQEPLNQAGHGSKSALDLTKSASIISNTKFYKATNANDEKVFKIVYEITNNPAISDKSQMFDYHLKVEEIIFGGSNGRINIETKVTNLMDTPINDFVLGSRYDTDIEGSESSVPLPVQYIGEKRGIYFLKENFRGDASIKLNFLFNKKGGPDNWSVRQNYGIGQVSKFYDPAYTAFNSSGSTGLEALAGDNYNEVAYDKTQVPNSEKYDTAVYMKNQPINLGPGETTGYNFDVGLTVLVNNTLSISLDESLVEYDGGSHTVTGTLIDSTGADKLEKIFCKIDDGPFKEVQLVKSKLQGMEYTWSCDMPESELTPAKTRILTFYAKNDGTPEKQSAQVTQKLVYNNPPELTVDKSANWFVPGTDYSVNGTFKDIDTEDTMLTMMYSLDGTNEKVLGTEENREPLDTAKTFIKTIPANELGSGSHLLKIWLQDNRGKVSNIETYTIAPHNNPELSAELMIGNEEITEGERTTFTSTFKNKAKSPSVYRNVTYSTVVPLVENVTFDLSSVKLNGKLVSPTAVQFTNGILKIGLDQLEPNQEYSLTYDLVSAIANPPLSKPIELKQAYTLTGDSADRNGITIVSNNGVQNSLKIIPRLAKVKVSFVDEKNESIVEDALFDATVSERIDLSKNETIVKRLLEVKSKNYILDTPPEDEKDLLITATGVERKYTFRGTLFIESAPKEIDFGEQKVSAFNKVFDNPTFDSPLVIWDNRATLGRWKIKLKQSDDLSIPGDSTSKLPNALYYQTSSEEKMISTEAQEIFLSQHQLSGKYDVSGTTWGPKKQGLRLNVPVGAVKQVGKYETTLTWQLEEAY</sequence>
<keyword evidence="3" id="KW-1185">Reference proteome</keyword>
<protein>
    <recommendedName>
        <fullName evidence="1">WxL domain-containing protein</fullName>
    </recommendedName>
</protein>